<keyword evidence="4 8" id="KW-0547">Nucleotide-binding</keyword>
<evidence type="ECO:0000256" key="3">
    <source>
        <dbReference type="ARBA" id="ARBA00022679"/>
    </source>
</evidence>
<keyword evidence="5 8" id="KW-0418">Kinase</keyword>
<keyword evidence="11" id="KW-1185">Reference proteome</keyword>
<dbReference type="EC" id="2.7.1.24" evidence="8 9"/>
<proteinExistence type="inferred from homology"/>
<dbReference type="GO" id="GO:0005524">
    <property type="term" value="F:ATP binding"/>
    <property type="evidence" value="ECO:0007669"/>
    <property type="project" value="UniProtKB-UniRule"/>
</dbReference>
<dbReference type="PANTHER" id="PTHR10695:SF46">
    <property type="entry name" value="BIFUNCTIONAL COENZYME A SYNTHASE-RELATED"/>
    <property type="match status" value="1"/>
</dbReference>
<dbReference type="CDD" id="cd02022">
    <property type="entry name" value="DPCK"/>
    <property type="match status" value="1"/>
</dbReference>
<comment type="function">
    <text evidence="8">Catalyzes the phosphorylation of the 3'-hydroxyl group of dephosphocoenzyme A to form coenzyme A.</text>
</comment>
<keyword evidence="2 8" id="KW-0963">Cytoplasm</keyword>
<comment type="pathway">
    <text evidence="8">Cofactor biosynthesis; coenzyme A biosynthesis; CoA from (R)-pantothenate: step 5/5.</text>
</comment>
<evidence type="ECO:0000256" key="6">
    <source>
        <dbReference type="ARBA" id="ARBA00022840"/>
    </source>
</evidence>
<dbReference type="GO" id="GO:0004140">
    <property type="term" value="F:dephospho-CoA kinase activity"/>
    <property type="evidence" value="ECO:0007669"/>
    <property type="project" value="UniProtKB-UniRule"/>
</dbReference>
<dbReference type="EMBL" id="PUFI01000015">
    <property type="protein sequence ID" value="TDG67706.1"/>
    <property type="molecule type" value="Genomic_DNA"/>
</dbReference>
<dbReference type="HAMAP" id="MF_00376">
    <property type="entry name" value="Dephospho_CoA_kinase"/>
    <property type="match status" value="1"/>
</dbReference>
<gene>
    <name evidence="8" type="primary">coaE</name>
    <name evidence="10" type="ORF">C5L23_001505</name>
</gene>
<comment type="catalytic activity">
    <reaction evidence="8">
        <text>3'-dephospho-CoA + ATP = ADP + CoA + H(+)</text>
        <dbReference type="Rhea" id="RHEA:18245"/>
        <dbReference type="ChEBI" id="CHEBI:15378"/>
        <dbReference type="ChEBI" id="CHEBI:30616"/>
        <dbReference type="ChEBI" id="CHEBI:57287"/>
        <dbReference type="ChEBI" id="CHEBI:57328"/>
        <dbReference type="ChEBI" id="CHEBI:456216"/>
        <dbReference type="EC" id="2.7.1.24"/>
    </reaction>
</comment>
<feature type="binding site" evidence="8">
    <location>
        <begin position="11"/>
        <end position="16"/>
    </location>
    <ligand>
        <name>ATP</name>
        <dbReference type="ChEBI" id="CHEBI:30616"/>
    </ligand>
</feature>
<comment type="similarity">
    <text evidence="1 8">Belongs to the CoaE family.</text>
</comment>
<dbReference type="InterPro" id="IPR027417">
    <property type="entry name" value="P-loop_NTPase"/>
</dbReference>
<evidence type="ECO:0000256" key="8">
    <source>
        <dbReference type="HAMAP-Rule" id="MF_00376"/>
    </source>
</evidence>
<dbReference type="GO" id="GO:0005737">
    <property type="term" value="C:cytoplasm"/>
    <property type="evidence" value="ECO:0007669"/>
    <property type="project" value="UniProtKB-SubCell"/>
</dbReference>
<dbReference type="NCBIfam" id="TIGR00152">
    <property type="entry name" value="dephospho-CoA kinase"/>
    <property type="match status" value="1"/>
</dbReference>
<dbReference type="STRING" id="907931.GCA_000165675_00123"/>
<dbReference type="Gene3D" id="3.40.50.300">
    <property type="entry name" value="P-loop containing nucleotide triphosphate hydrolases"/>
    <property type="match status" value="1"/>
</dbReference>
<keyword evidence="7 8" id="KW-0173">Coenzyme A biosynthesis</keyword>
<name>A0A4R5N8D3_9LACO</name>
<sequence length="206" mass="22368">MLIVGLTGGIASGKTTVSTMFHEAGIPIIDADVISREVVEPGTTVLEKIKLTFGPQIIKNGVLDRQQLGDTVFGNEANLSQLNAIIQPAISNAIQDKLAFWRTQKAPIVILDVPLLVERGYHENDSVDQIIVVTVSEATQLARLKARNQLDDYAANNRIKSQLPLSEKVKVADYVIDNNGTLAATREQVAQVIAKLKEIAPEYAGK</sequence>
<organism evidence="10 11">
    <name type="scientific">Leuconostoc fallax</name>
    <dbReference type="NCBI Taxonomy" id="1251"/>
    <lineage>
        <taxon>Bacteria</taxon>
        <taxon>Bacillati</taxon>
        <taxon>Bacillota</taxon>
        <taxon>Bacilli</taxon>
        <taxon>Lactobacillales</taxon>
        <taxon>Lactobacillaceae</taxon>
        <taxon>Leuconostoc</taxon>
    </lineage>
</organism>
<dbReference type="UniPathway" id="UPA00241">
    <property type="reaction ID" value="UER00356"/>
</dbReference>
<dbReference type="PANTHER" id="PTHR10695">
    <property type="entry name" value="DEPHOSPHO-COA KINASE-RELATED"/>
    <property type="match status" value="1"/>
</dbReference>
<comment type="caution">
    <text evidence="10">The sequence shown here is derived from an EMBL/GenBank/DDBJ whole genome shotgun (WGS) entry which is preliminary data.</text>
</comment>
<dbReference type="Pfam" id="PF01121">
    <property type="entry name" value="CoaE"/>
    <property type="match status" value="1"/>
</dbReference>
<dbReference type="FunFam" id="3.40.50.300:FF:000991">
    <property type="entry name" value="Dephospho-CoA kinase"/>
    <property type="match status" value="1"/>
</dbReference>
<evidence type="ECO:0000256" key="7">
    <source>
        <dbReference type="ARBA" id="ARBA00022993"/>
    </source>
</evidence>
<evidence type="ECO:0000313" key="11">
    <source>
        <dbReference type="Proteomes" id="UP000295681"/>
    </source>
</evidence>
<dbReference type="GO" id="GO:0015937">
    <property type="term" value="P:coenzyme A biosynthetic process"/>
    <property type="evidence" value="ECO:0007669"/>
    <property type="project" value="UniProtKB-UniRule"/>
</dbReference>
<evidence type="ECO:0000256" key="9">
    <source>
        <dbReference type="NCBIfam" id="TIGR00152"/>
    </source>
</evidence>
<dbReference type="AlphaFoldDB" id="A0A4R5N8D3"/>
<accession>A0A4R5N8D3</accession>
<keyword evidence="3 8" id="KW-0808">Transferase</keyword>
<evidence type="ECO:0000313" key="10">
    <source>
        <dbReference type="EMBL" id="TDG67706.1"/>
    </source>
</evidence>
<dbReference type="PROSITE" id="PS51219">
    <property type="entry name" value="DPCK"/>
    <property type="match status" value="1"/>
</dbReference>
<evidence type="ECO:0000256" key="4">
    <source>
        <dbReference type="ARBA" id="ARBA00022741"/>
    </source>
</evidence>
<reference evidence="10 11" key="1">
    <citation type="journal article" date="2019" name="Appl. Microbiol. Biotechnol.">
        <title>Uncovering carbohydrate metabolism through a genotype-phenotype association study of 56 lactic acid bacteria genomes.</title>
        <authorList>
            <person name="Buron-Moles G."/>
            <person name="Chailyan A."/>
            <person name="Dolejs I."/>
            <person name="Forster J."/>
            <person name="Miks M.H."/>
        </authorList>
    </citation>
    <scope>NUCLEOTIDE SEQUENCE [LARGE SCALE GENOMIC DNA]</scope>
    <source>
        <strain evidence="10 11">ATCC 700006</strain>
    </source>
</reference>
<dbReference type="SUPFAM" id="SSF52540">
    <property type="entry name" value="P-loop containing nucleoside triphosphate hydrolases"/>
    <property type="match status" value="1"/>
</dbReference>
<dbReference type="InterPro" id="IPR001977">
    <property type="entry name" value="Depp_CoAkinase"/>
</dbReference>
<dbReference type="Proteomes" id="UP000295681">
    <property type="component" value="Unassembled WGS sequence"/>
</dbReference>
<evidence type="ECO:0000256" key="1">
    <source>
        <dbReference type="ARBA" id="ARBA00009018"/>
    </source>
</evidence>
<evidence type="ECO:0000256" key="2">
    <source>
        <dbReference type="ARBA" id="ARBA00022490"/>
    </source>
</evidence>
<comment type="subcellular location">
    <subcellularLocation>
        <location evidence="8">Cytoplasm</location>
    </subcellularLocation>
</comment>
<evidence type="ECO:0000256" key="5">
    <source>
        <dbReference type="ARBA" id="ARBA00022777"/>
    </source>
</evidence>
<protein>
    <recommendedName>
        <fullName evidence="8 9">Dephospho-CoA kinase</fullName>
        <ecNumber evidence="8 9">2.7.1.24</ecNumber>
    </recommendedName>
    <alternativeName>
        <fullName evidence="8">Dephosphocoenzyme A kinase</fullName>
    </alternativeName>
</protein>
<dbReference type="RefSeq" id="WP_133264637.1">
    <property type="nucleotide sequence ID" value="NZ_JAGYGP010000001.1"/>
</dbReference>
<keyword evidence="6 8" id="KW-0067">ATP-binding</keyword>